<organism evidence="2">
    <name type="scientific">mine drainage metagenome</name>
    <dbReference type="NCBI Taxonomy" id="410659"/>
    <lineage>
        <taxon>unclassified sequences</taxon>
        <taxon>metagenomes</taxon>
        <taxon>ecological metagenomes</taxon>
    </lineage>
</organism>
<dbReference type="AlphaFoldDB" id="A0A1J5QH39"/>
<reference evidence="2" key="1">
    <citation type="submission" date="2016-10" db="EMBL/GenBank/DDBJ databases">
        <title>Sequence of Gallionella enrichment culture.</title>
        <authorList>
            <person name="Poehlein A."/>
            <person name="Muehling M."/>
            <person name="Daniel R."/>
        </authorList>
    </citation>
    <scope>NUCLEOTIDE SEQUENCE</scope>
</reference>
<protein>
    <submittedName>
        <fullName evidence="2">Uncharacterized protein</fullName>
    </submittedName>
</protein>
<evidence type="ECO:0000256" key="1">
    <source>
        <dbReference type="SAM" id="MobiDB-lite"/>
    </source>
</evidence>
<gene>
    <name evidence="2" type="ORF">GALL_389400</name>
</gene>
<accession>A0A1J5QH39</accession>
<evidence type="ECO:0000313" key="2">
    <source>
        <dbReference type="EMBL" id="OIQ79316.1"/>
    </source>
</evidence>
<feature type="compositionally biased region" description="Basic and acidic residues" evidence="1">
    <location>
        <begin position="31"/>
        <end position="47"/>
    </location>
</feature>
<name>A0A1J5QH39_9ZZZZ</name>
<comment type="caution">
    <text evidence="2">The sequence shown here is derived from an EMBL/GenBank/DDBJ whole genome shotgun (WGS) entry which is preliminary data.</text>
</comment>
<sequence>MRALTVEECSDVTGGMRGGSGNAFGGPRLLLPKDNHPETFDIDPVRDKPRRSGRGRIARTLKASCEAVYLSSHAAPPSLQV</sequence>
<dbReference type="EMBL" id="MLJW01001235">
    <property type="protein sequence ID" value="OIQ79316.1"/>
    <property type="molecule type" value="Genomic_DNA"/>
</dbReference>
<feature type="region of interest" description="Disordered" evidence="1">
    <location>
        <begin position="31"/>
        <end position="53"/>
    </location>
</feature>
<proteinExistence type="predicted"/>